<feature type="binding site" evidence="6">
    <location>
        <position position="87"/>
    </location>
    <ligand>
        <name>Zn(2+)</name>
        <dbReference type="ChEBI" id="CHEBI:29105"/>
    </ligand>
</feature>
<evidence type="ECO:0000256" key="1">
    <source>
        <dbReference type="ARBA" id="ARBA00004141"/>
    </source>
</evidence>
<evidence type="ECO:0000256" key="2">
    <source>
        <dbReference type="ARBA" id="ARBA00007018"/>
    </source>
</evidence>
<dbReference type="InterPro" id="IPR004254">
    <property type="entry name" value="AdipoR/HlyIII-related"/>
</dbReference>
<evidence type="ECO:0000256" key="5">
    <source>
        <dbReference type="ARBA" id="ARBA00023136"/>
    </source>
</evidence>
<evidence type="ECO:0000313" key="9">
    <source>
        <dbReference type="Proteomes" id="UP000269721"/>
    </source>
</evidence>
<dbReference type="Proteomes" id="UP000269721">
    <property type="component" value="Unassembled WGS sequence"/>
</dbReference>
<dbReference type="GO" id="GO:0016020">
    <property type="term" value="C:membrane"/>
    <property type="evidence" value="ECO:0007669"/>
    <property type="project" value="UniProtKB-SubCell"/>
</dbReference>
<dbReference type="AlphaFoldDB" id="A0A4P9VZV2"/>
<comment type="subcellular location">
    <subcellularLocation>
        <location evidence="1">Membrane</location>
        <topology evidence="1">Multi-pass membrane protein</topology>
    </subcellularLocation>
</comment>
<organism evidence="8 9">
    <name type="scientific">Blyttiomyces helicus</name>
    <dbReference type="NCBI Taxonomy" id="388810"/>
    <lineage>
        <taxon>Eukaryota</taxon>
        <taxon>Fungi</taxon>
        <taxon>Fungi incertae sedis</taxon>
        <taxon>Chytridiomycota</taxon>
        <taxon>Chytridiomycota incertae sedis</taxon>
        <taxon>Chytridiomycetes</taxon>
        <taxon>Chytridiomycetes incertae sedis</taxon>
        <taxon>Blyttiomyces</taxon>
    </lineage>
</organism>
<keyword evidence="4 7" id="KW-1133">Transmembrane helix</keyword>
<feature type="transmembrane region" description="Helical" evidence="7">
    <location>
        <begin position="133"/>
        <end position="154"/>
    </location>
</feature>
<dbReference type="OrthoDB" id="529367at2759"/>
<dbReference type="Pfam" id="PF03006">
    <property type="entry name" value="HlyIII"/>
    <property type="match status" value="1"/>
</dbReference>
<feature type="transmembrane region" description="Helical" evidence="7">
    <location>
        <begin position="166"/>
        <end position="185"/>
    </location>
</feature>
<keyword evidence="6" id="KW-0862">Zinc</keyword>
<keyword evidence="3 7" id="KW-0812">Transmembrane</keyword>
<comment type="similarity">
    <text evidence="2">Belongs to the ADIPOR family.</text>
</comment>
<keyword evidence="5 7" id="KW-0472">Membrane</keyword>
<sequence length="251" mass="27480">VSFTETPSWAADNQFITAGYRRTTYSYLGCIRSLSFLHNETMNILTHGFGALMFIGICWMGVGGDGWAVAPFYVGAVTCLGLSTTFHLCSCHSQRVSVMWNLCDYVGIVTLIVGSLIPSVYYGFYCHPTLQTIYLTIISVLGIATIGVTVSPQFTGPEYRSLRTTLFILLGGSGVFPLLHANFLYGPTVARNALSSVHMIITGLTYVTGALIYAWRLPERLAPGRFNIFGHSHQVFHCFVVAAALVHHHGV</sequence>
<name>A0A4P9VZV2_9FUNG</name>
<protein>
    <submittedName>
        <fullName evidence="8">PPR-type GPCR protein</fullName>
    </submittedName>
</protein>
<evidence type="ECO:0000313" key="8">
    <source>
        <dbReference type="EMBL" id="RKO83938.1"/>
    </source>
</evidence>
<feature type="transmembrane region" description="Helical" evidence="7">
    <location>
        <begin position="68"/>
        <end position="90"/>
    </location>
</feature>
<feature type="transmembrane region" description="Helical" evidence="7">
    <location>
        <begin position="42"/>
        <end position="62"/>
    </location>
</feature>
<dbReference type="GO" id="GO:0046872">
    <property type="term" value="F:metal ion binding"/>
    <property type="evidence" value="ECO:0007669"/>
    <property type="project" value="UniProtKB-KW"/>
</dbReference>
<feature type="non-terminal residue" evidence="8">
    <location>
        <position position="1"/>
    </location>
</feature>
<dbReference type="PANTHER" id="PTHR20855">
    <property type="entry name" value="ADIPOR/PROGESTIN RECEPTOR-RELATED"/>
    <property type="match status" value="1"/>
</dbReference>
<evidence type="ECO:0000256" key="3">
    <source>
        <dbReference type="ARBA" id="ARBA00022692"/>
    </source>
</evidence>
<feature type="transmembrane region" description="Helical" evidence="7">
    <location>
        <begin position="102"/>
        <end position="121"/>
    </location>
</feature>
<dbReference type="GO" id="GO:0006882">
    <property type="term" value="P:intracellular zinc ion homeostasis"/>
    <property type="evidence" value="ECO:0007669"/>
    <property type="project" value="TreeGrafter"/>
</dbReference>
<reference evidence="9" key="1">
    <citation type="journal article" date="2018" name="Nat. Microbiol.">
        <title>Leveraging single-cell genomics to expand the fungal tree of life.</title>
        <authorList>
            <person name="Ahrendt S.R."/>
            <person name="Quandt C.A."/>
            <person name="Ciobanu D."/>
            <person name="Clum A."/>
            <person name="Salamov A."/>
            <person name="Andreopoulos B."/>
            <person name="Cheng J.F."/>
            <person name="Woyke T."/>
            <person name="Pelin A."/>
            <person name="Henrissat B."/>
            <person name="Reynolds N.K."/>
            <person name="Benny G.L."/>
            <person name="Smith M.E."/>
            <person name="James T.Y."/>
            <person name="Grigoriev I.V."/>
        </authorList>
    </citation>
    <scope>NUCLEOTIDE SEQUENCE [LARGE SCALE GENOMIC DNA]</scope>
</reference>
<dbReference type="GO" id="GO:0038023">
    <property type="term" value="F:signaling receptor activity"/>
    <property type="evidence" value="ECO:0007669"/>
    <property type="project" value="TreeGrafter"/>
</dbReference>
<proteinExistence type="inferred from homology"/>
<feature type="transmembrane region" description="Helical" evidence="7">
    <location>
        <begin position="197"/>
        <end position="215"/>
    </location>
</feature>
<feature type="binding site" evidence="6">
    <location>
        <position position="237"/>
    </location>
    <ligand>
        <name>Zn(2+)</name>
        <dbReference type="ChEBI" id="CHEBI:29105"/>
    </ligand>
</feature>
<feature type="non-terminal residue" evidence="8">
    <location>
        <position position="251"/>
    </location>
</feature>
<feature type="binding site" evidence="6">
    <location>
        <position position="233"/>
    </location>
    <ligand>
        <name>Zn(2+)</name>
        <dbReference type="ChEBI" id="CHEBI:29105"/>
    </ligand>
</feature>
<dbReference type="PANTHER" id="PTHR20855:SF52">
    <property type="entry name" value="ADIPONECTIN RECEPTOR PROTEIN"/>
    <property type="match status" value="1"/>
</dbReference>
<evidence type="ECO:0000256" key="7">
    <source>
        <dbReference type="SAM" id="Phobius"/>
    </source>
</evidence>
<evidence type="ECO:0000256" key="6">
    <source>
        <dbReference type="PIRSR" id="PIRSR604254-1"/>
    </source>
</evidence>
<keyword evidence="6" id="KW-0479">Metal-binding</keyword>
<gene>
    <name evidence="8" type="ORF">BDK51DRAFT_11507</name>
</gene>
<accession>A0A4P9VZV2</accession>
<evidence type="ECO:0000256" key="4">
    <source>
        <dbReference type="ARBA" id="ARBA00022989"/>
    </source>
</evidence>
<dbReference type="EMBL" id="ML000675">
    <property type="protein sequence ID" value="RKO83938.1"/>
    <property type="molecule type" value="Genomic_DNA"/>
</dbReference>
<keyword evidence="9" id="KW-1185">Reference proteome</keyword>